<accession>A0A5Q3CYH8</accession>
<dbReference type="Proteomes" id="UP000760494">
    <property type="component" value="Unassembled WGS sequence"/>
</dbReference>
<organism evidence="1 2">
    <name type="scientific">Fusarium fujikuroi</name>
    <name type="common">Bakanae and foot rot disease fungus</name>
    <name type="synonym">Gibberella fujikuroi</name>
    <dbReference type="NCBI Taxonomy" id="5127"/>
    <lineage>
        <taxon>Eukaryota</taxon>
        <taxon>Fungi</taxon>
        <taxon>Dikarya</taxon>
        <taxon>Ascomycota</taxon>
        <taxon>Pezizomycotina</taxon>
        <taxon>Sordariomycetes</taxon>
        <taxon>Hypocreomycetidae</taxon>
        <taxon>Hypocreales</taxon>
        <taxon>Nectriaceae</taxon>
        <taxon>Fusarium</taxon>
        <taxon>Fusarium fujikuroi species complex</taxon>
    </lineage>
</organism>
<protein>
    <submittedName>
        <fullName evidence="1">Uncharacterized protein</fullName>
    </submittedName>
</protein>
<evidence type="ECO:0000313" key="2">
    <source>
        <dbReference type="Proteomes" id="UP000760494"/>
    </source>
</evidence>
<name>A0A5Q3CYH8_FUSFU</name>
<dbReference type="EMBL" id="CABFJX010000419">
    <property type="protein sequence ID" value="VTT83454.1"/>
    <property type="molecule type" value="Genomic_DNA"/>
</dbReference>
<comment type="caution">
    <text evidence="1">The sequence shown here is derived from an EMBL/GenBank/DDBJ whole genome shotgun (WGS) entry which is preliminary data.</text>
</comment>
<gene>
    <name evidence="1" type="ORF">C2S_12721</name>
</gene>
<sequence length="407" mass="47262">MRELRSFSPVRRSLDFVPFCSDMELPSNFYEYHFSRLGAEICTIVLSAFSPKEEHQAPRTSPWLGDYPEEFIRYVELVAHMDARAGKWDRLLRDRGERTNLLQAIIFKALDNRVFSRLLFGASSKHDETLHNSDVALITVEDRSSATNVLGGFQRSELRAHTNRVWLKKSRGEPDLLWSEVDKLTTEVYLLLLHIYEFTASFDGYEPISRTELYQLLHDVISYAGWLSVGLRMSSAIVSINWLIPGELYALNQVSTCQPAYQASKEAAQQHDMRLQEQRPERKQMSSMARVKISVIPEIIQYRPYPKDANVEGIDSYMIMEPHAVHYEGFLEEHDENRAFISLPDYIKKLRDRNCAPRNAALVIMVTVLTCLWVLYTTSGQQTWQKARGWVIPEPEPEPKKPWYRPW</sequence>
<proteinExistence type="predicted"/>
<evidence type="ECO:0000313" key="1">
    <source>
        <dbReference type="EMBL" id="VTT83454.1"/>
    </source>
</evidence>
<reference evidence="1" key="1">
    <citation type="submission" date="2019-05" db="EMBL/GenBank/DDBJ databases">
        <authorList>
            <person name="Piombo E."/>
        </authorList>
    </citation>
    <scope>NUCLEOTIDE SEQUENCE</scope>
    <source>
        <strain evidence="1">C2S</strain>
    </source>
</reference>
<dbReference type="AlphaFoldDB" id="A0A5Q3CYH8"/>